<organism evidence="1 2">
    <name type="scientific">Pristionchus fissidentatus</name>
    <dbReference type="NCBI Taxonomy" id="1538716"/>
    <lineage>
        <taxon>Eukaryota</taxon>
        <taxon>Metazoa</taxon>
        <taxon>Ecdysozoa</taxon>
        <taxon>Nematoda</taxon>
        <taxon>Chromadorea</taxon>
        <taxon>Rhabditida</taxon>
        <taxon>Rhabditina</taxon>
        <taxon>Diplogasteromorpha</taxon>
        <taxon>Diplogasteroidea</taxon>
        <taxon>Neodiplogasteridae</taxon>
        <taxon>Pristionchus</taxon>
    </lineage>
</organism>
<comment type="caution">
    <text evidence="1">The sequence shown here is derived from an EMBL/GenBank/DDBJ whole genome shotgun (WGS) entry which is preliminary data.</text>
</comment>
<dbReference type="InterPro" id="IPR032710">
    <property type="entry name" value="NTF2-like_dom_sf"/>
</dbReference>
<dbReference type="PANTHER" id="PTHR31664:SF4">
    <property type="entry name" value="DUF4440 DOMAIN-CONTAINING PROTEIN"/>
    <property type="match status" value="1"/>
</dbReference>
<proteinExistence type="predicted"/>
<dbReference type="Gene3D" id="3.10.450.50">
    <property type="match status" value="1"/>
</dbReference>
<dbReference type="EMBL" id="BTSY01000006">
    <property type="protein sequence ID" value="GMT32985.1"/>
    <property type="molecule type" value="Genomic_DNA"/>
</dbReference>
<sequence length="135" mass="15192">VSEASAIVQPILAKYEELFGKNNLSELVLLYGVDAVLIHRGHEAAYGRDGNHYLLIQMLFLFLAIKSALSSFTQSGPIENKITDEIFEATSDHIVYKAVFHTKITSNGAEFGGKFEQIYRKEGDSWLIIYDEFQS</sequence>
<name>A0AAV5WR25_9BILA</name>
<dbReference type="SUPFAM" id="SSF54427">
    <property type="entry name" value="NTF2-like"/>
    <property type="match status" value="1"/>
</dbReference>
<accession>A0AAV5WR25</accession>
<evidence type="ECO:0000313" key="2">
    <source>
        <dbReference type="Proteomes" id="UP001432322"/>
    </source>
</evidence>
<feature type="non-terminal residue" evidence="1">
    <location>
        <position position="1"/>
    </location>
</feature>
<evidence type="ECO:0000313" key="1">
    <source>
        <dbReference type="EMBL" id="GMT32985.1"/>
    </source>
</evidence>
<dbReference type="PANTHER" id="PTHR31664">
    <property type="entry name" value="PROTEIN CBG16427"/>
    <property type="match status" value="1"/>
</dbReference>
<keyword evidence="2" id="KW-1185">Reference proteome</keyword>
<dbReference type="AlphaFoldDB" id="A0AAV5WR25"/>
<dbReference type="Proteomes" id="UP001432322">
    <property type="component" value="Unassembled WGS sequence"/>
</dbReference>
<evidence type="ECO:0008006" key="3">
    <source>
        <dbReference type="Google" id="ProtNLM"/>
    </source>
</evidence>
<reference evidence="1" key="1">
    <citation type="submission" date="2023-10" db="EMBL/GenBank/DDBJ databases">
        <title>Genome assembly of Pristionchus species.</title>
        <authorList>
            <person name="Yoshida K."/>
            <person name="Sommer R.J."/>
        </authorList>
    </citation>
    <scope>NUCLEOTIDE SEQUENCE</scope>
    <source>
        <strain evidence="1">RS5133</strain>
    </source>
</reference>
<protein>
    <recommendedName>
        <fullName evidence="3">DUF4440 domain-containing protein</fullName>
    </recommendedName>
</protein>
<gene>
    <name evidence="1" type="ORF">PFISCL1PPCAC_24282</name>
</gene>